<dbReference type="Proteomes" id="UP000011996">
    <property type="component" value="Unassembled WGS sequence"/>
</dbReference>
<dbReference type="EMBL" id="ANOF01000085">
    <property type="protein sequence ID" value="EMI26833.1"/>
    <property type="molecule type" value="Genomic_DNA"/>
</dbReference>
<organism evidence="1 2">
    <name type="scientific">Rhodopirellula europaea SH398</name>
    <dbReference type="NCBI Taxonomy" id="1263868"/>
    <lineage>
        <taxon>Bacteria</taxon>
        <taxon>Pseudomonadati</taxon>
        <taxon>Planctomycetota</taxon>
        <taxon>Planctomycetia</taxon>
        <taxon>Pirellulales</taxon>
        <taxon>Pirellulaceae</taxon>
        <taxon>Rhodopirellula</taxon>
    </lineage>
</organism>
<comment type="caution">
    <text evidence="1">The sequence shown here is derived from an EMBL/GenBank/DDBJ whole genome shotgun (WGS) entry which is preliminary data.</text>
</comment>
<evidence type="ECO:0000313" key="1">
    <source>
        <dbReference type="EMBL" id="EMI26833.1"/>
    </source>
</evidence>
<sequence length="44" mass="4704">MGIGQIPLVRKAAAWLEPILIDRTDTVFCTVKAVVTAASIDDFG</sequence>
<dbReference type="AlphaFoldDB" id="M5S5D7"/>
<dbReference type="PATRIC" id="fig|1263868.3.peg.2956"/>
<gene>
    <name evidence="1" type="ORF">RESH_02726</name>
</gene>
<name>M5S5D7_9BACT</name>
<proteinExistence type="predicted"/>
<evidence type="ECO:0000313" key="2">
    <source>
        <dbReference type="Proteomes" id="UP000011996"/>
    </source>
</evidence>
<protein>
    <submittedName>
        <fullName evidence="1">Uncharacterized protein</fullName>
    </submittedName>
</protein>
<dbReference type="STRING" id="1263868.RESH_02726"/>
<reference evidence="1 2" key="1">
    <citation type="journal article" date="2013" name="Mar. Genomics">
        <title>Expression of sulfatases in Rhodopirellula baltica and the diversity of sulfatases in the genus Rhodopirellula.</title>
        <authorList>
            <person name="Wegner C.E."/>
            <person name="Richter-Heitmann T."/>
            <person name="Klindworth A."/>
            <person name="Klockow C."/>
            <person name="Richter M."/>
            <person name="Achstetter T."/>
            <person name="Glockner F.O."/>
            <person name="Harder J."/>
        </authorList>
    </citation>
    <scope>NUCLEOTIDE SEQUENCE [LARGE SCALE GENOMIC DNA]</scope>
    <source>
        <strain evidence="1 2">SH398</strain>
    </source>
</reference>
<accession>M5S5D7</accession>